<keyword evidence="3" id="KW-0997">Cell inner membrane</keyword>
<evidence type="ECO:0000256" key="3">
    <source>
        <dbReference type="ARBA" id="ARBA00022519"/>
    </source>
</evidence>
<feature type="transmembrane region" description="Helical" evidence="8">
    <location>
        <begin position="54"/>
        <end position="73"/>
    </location>
</feature>
<dbReference type="Pfam" id="PF04403">
    <property type="entry name" value="PqiA"/>
    <property type="match status" value="1"/>
</dbReference>
<feature type="region of interest" description="Disordered" evidence="7">
    <location>
        <begin position="205"/>
        <end position="269"/>
    </location>
</feature>
<proteinExistence type="predicted"/>
<keyword evidence="5 8" id="KW-1133">Transmembrane helix</keyword>
<evidence type="ECO:0000256" key="8">
    <source>
        <dbReference type="SAM" id="Phobius"/>
    </source>
</evidence>
<evidence type="ECO:0000256" key="6">
    <source>
        <dbReference type="ARBA" id="ARBA00023136"/>
    </source>
</evidence>
<protein>
    <submittedName>
        <fullName evidence="9">Paraquat-inducible membrane protein A</fullName>
    </submittedName>
</protein>
<evidence type="ECO:0000256" key="4">
    <source>
        <dbReference type="ARBA" id="ARBA00022692"/>
    </source>
</evidence>
<dbReference type="PANTHER" id="PTHR30462:SF3">
    <property type="entry name" value="INTERMEMBRANE TRANSPORT PROTEIN PQIA"/>
    <property type="match status" value="1"/>
</dbReference>
<dbReference type="PANTHER" id="PTHR30462">
    <property type="entry name" value="INTERMEMBRANE TRANSPORT PROTEIN PQIB-RELATED"/>
    <property type="match status" value="1"/>
</dbReference>
<dbReference type="GO" id="GO:0005886">
    <property type="term" value="C:plasma membrane"/>
    <property type="evidence" value="ECO:0007669"/>
    <property type="project" value="UniProtKB-SubCell"/>
</dbReference>
<feature type="transmembrane region" description="Helical" evidence="8">
    <location>
        <begin position="174"/>
        <end position="192"/>
    </location>
</feature>
<dbReference type="OrthoDB" id="9800207at2"/>
<dbReference type="EMBL" id="CP021405">
    <property type="protein sequence ID" value="ATI43598.1"/>
    <property type="molecule type" value="Genomic_DNA"/>
</dbReference>
<keyword evidence="4 8" id="KW-0812">Transmembrane</keyword>
<gene>
    <name evidence="9" type="ORF">CBW24_15735</name>
</gene>
<feature type="compositionally biased region" description="Low complexity" evidence="7">
    <location>
        <begin position="219"/>
        <end position="263"/>
    </location>
</feature>
<dbReference type="AlphaFoldDB" id="A0A291M454"/>
<feature type="transmembrane region" description="Helical" evidence="8">
    <location>
        <begin position="98"/>
        <end position="127"/>
    </location>
</feature>
<feature type="transmembrane region" description="Helical" evidence="8">
    <location>
        <begin position="148"/>
        <end position="168"/>
    </location>
</feature>
<keyword evidence="9" id="KW-0614">Plasmid</keyword>
<organism evidence="9 10">
    <name type="scientific">Pacificitalea manganoxidans</name>
    <dbReference type="NCBI Taxonomy" id="1411902"/>
    <lineage>
        <taxon>Bacteria</taxon>
        <taxon>Pseudomonadati</taxon>
        <taxon>Pseudomonadota</taxon>
        <taxon>Alphaproteobacteria</taxon>
        <taxon>Rhodobacterales</taxon>
        <taxon>Paracoccaceae</taxon>
        <taxon>Pacificitalea</taxon>
    </lineage>
</organism>
<evidence type="ECO:0000313" key="9">
    <source>
        <dbReference type="EMBL" id="ATI43598.1"/>
    </source>
</evidence>
<reference evidence="9 10" key="1">
    <citation type="submission" date="2017-05" db="EMBL/GenBank/DDBJ databases">
        <title>Comparative genomic and metabolic analysis of manganese-oxidizing mechanisms in Celeribater manganoxidans DY25T: its adaption to the environment of polymetallic nodule.</title>
        <authorList>
            <person name="Wang X."/>
        </authorList>
    </citation>
    <scope>NUCLEOTIDE SEQUENCE [LARGE SCALE GENOMIC DNA]</scope>
    <source>
        <strain evidence="9 10">DY25</strain>
        <plasmid evidence="10">pdy25-a</plasmid>
    </source>
</reference>
<evidence type="ECO:0000256" key="1">
    <source>
        <dbReference type="ARBA" id="ARBA00004533"/>
    </source>
</evidence>
<keyword evidence="10" id="KW-1185">Reference proteome</keyword>
<keyword evidence="6 8" id="KW-0472">Membrane</keyword>
<accession>A0A291M454</accession>
<dbReference type="InterPro" id="IPR007498">
    <property type="entry name" value="PqiA-like"/>
</dbReference>
<evidence type="ECO:0000256" key="5">
    <source>
        <dbReference type="ARBA" id="ARBA00022989"/>
    </source>
</evidence>
<evidence type="ECO:0000313" key="10">
    <source>
        <dbReference type="Proteomes" id="UP000219050"/>
    </source>
</evidence>
<sequence>MAFTEHEHRTLTARRAGLLACRRCARVWPAGTDRCGLCHTRLVSRDPHSLQKVWAWWVAGLLCYFPANLYPMLRTRTLFQVSEDTIIGGAVELAHHGAYGIAAVILIASVLIPVSKFIAIAYLAFSVRRGHRLPPHQRQVLYEVVEYIGRWSMVDVFVVAILASLVHLGSVASVQPGPASLTFALSVIFTMLSAQSFDPRLIWDGTAPAPEDAAQPPGATQTETTPAASTATPDTSADTDTDTVTNTHTDSAADTAAPPYAIAQPEPRS</sequence>
<evidence type="ECO:0000256" key="2">
    <source>
        <dbReference type="ARBA" id="ARBA00022475"/>
    </source>
</evidence>
<comment type="subcellular location">
    <subcellularLocation>
        <location evidence="1">Cell inner membrane</location>
    </subcellularLocation>
</comment>
<dbReference type="InterPro" id="IPR051800">
    <property type="entry name" value="PqiA-PqiB_transport"/>
</dbReference>
<dbReference type="Proteomes" id="UP000219050">
    <property type="component" value="Plasmid pDY25-A"/>
</dbReference>
<dbReference type="KEGG" id="cmag:CBW24_15735"/>
<geneLocation type="plasmid" evidence="10">
    <name>pdy25-a</name>
</geneLocation>
<name>A0A291M454_9RHOB</name>
<evidence type="ECO:0000256" key="7">
    <source>
        <dbReference type="SAM" id="MobiDB-lite"/>
    </source>
</evidence>
<keyword evidence="2" id="KW-1003">Cell membrane</keyword>